<sequence>MERPNNDILDKQFSIAADAAVAFTESYYTALHRHRDSVQSFYVPRETLPDGKSVPTIMWNGNAVEDADAFAGMLSSTIPYAYFDIQNVDCHVLHPNYPKPPGATPIEPEKNFSMMVRASGQVRVKEPREGPLRQFGETLVLVPNTLGAAGGAPKAKRQSWLIQTQLFRYVV</sequence>
<feature type="domain" description="NTF2" evidence="1">
    <location>
        <begin position="19"/>
        <end position="169"/>
    </location>
</feature>
<keyword evidence="3" id="KW-1185">Reference proteome</keyword>
<accession>A0A6A6NTD2</accession>
<dbReference type="InterPro" id="IPR045875">
    <property type="entry name" value="NTF2"/>
</dbReference>
<dbReference type="Gene3D" id="3.10.450.50">
    <property type="match status" value="1"/>
</dbReference>
<name>A0A6A6NTD2_9PEZI</name>
<dbReference type="SUPFAM" id="SSF54427">
    <property type="entry name" value="NTF2-like"/>
    <property type="match status" value="1"/>
</dbReference>
<protein>
    <recommendedName>
        <fullName evidence="1">NTF2 domain-containing protein</fullName>
    </recommendedName>
</protein>
<dbReference type="AlphaFoldDB" id="A0A6A6NTD2"/>
<proteinExistence type="predicted"/>
<gene>
    <name evidence="2" type="ORF">BDY21DRAFT_351555</name>
</gene>
<dbReference type="GO" id="GO:0006913">
    <property type="term" value="P:nucleocytoplasmic transport"/>
    <property type="evidence" value="ECO:0007669"/>
    <property type="project" value="InterPro"/>
</dbReference>
<dbReference type="Proteomes" id="UP000799766">
    <property type="component" value="Unassembled WGS sequence"/>
</dbReference>
<evidence type="ECO:0000313" key="2">
    <source>
        <dbReference type="EMBL" id="KAF2454767.1"/>
    </source>
</evidence>
<evidence type="ECO:0000313" key="3">
    <source>
        <dbReference type="Proteomes" id="UP000799766"/>
    </source>
</evidence>
<organism evidence="2 3">
    <name type="scientific">Lineolata rhizophorae</name>
    <dbReference type="NCBI Taxonomy" id="578093"/>
    <lineage>
        <taxon>Eukaryota</taxon>
        <taxon>Fungi</taxon>
        <taxon>Dikarya</taxon>
        <taxon>Ascomycota</taxon>
        <taxon>Pezizomycotina</taxon>
        <taxon>Dothideomycetes</taxon>
        <taxon>Dothideomycetes incertae sedis</taxon>
        <taxon>Lineolatales</taxon>
        <taxon>Lineolataceae</taxon>
        <taxon>Lineolata</taxon>
    </lineage>
</organism>
<dbReference type="InterPro" id="IPR032710">
    <property type="entry name" value="NTF2-like_dom_sf"/>
</dbReference>
<dbReference type="InterPro" id="IPR018222">
    <property type="entry name" value="Nuclear_transport_factor_2_euk"/>
</dbReference>
<evidence type="ECO:0000259" key="1">
    <source>
        <dbReference type="PROSITE" id="PS50177"/>
    </source>
</evidence>
<dbReference type="PROSITE" id="PS50177">
    <property type="entry name" value="NTF2_DOMAIN"/>
    <property type="match status" value="1"/>
</dbReference>
<dbReference type="EMBL" id="MU001689">
    <property type="protein sequence ID" value="KAF2454767.1"/>
    <property type="molecule type" value="Genomic_DNA"/>
</dbReference>
<dbReference type="OrthoDB" id="25408at2759"/>
<dbReference type="PANTHER" id="PTHR12612">
    <property type="entry name" value="NUCLEAR TRANSPORT FACTOR 2"/>
    <property type="match status" value="1"/>
</dbReference>
<reference evidence="2" key="1">
    <citation type="journal article" date="2020" name="Stud. Mycol.">
        <title>101 Dothideomycetes genomes: a test case for predicting lifestyles and emergence of pathogens.</title>
        <authorList>
            <person name="Haridas S."/>
            <person name="Albert R."/>
            <person name="Binder M."/>
            <person name="Bloem J."/>
            <person name="Labutti K."/>
            <person name="Salamov A."/>
            <person name="Andreopoulos B."/>
            <person name="Baker S."/>
            <person name="Barry K."/>
            <person name="Bills G."/>
            <person name="Bluhm B."/>
            <person name="Cannon C."/>
            <person name="Castanera R."/>
            <person name="Culley D."/>
            <person name="Daum C."/>
            <person name="Ezra D."/>
            <person name="Gonzalez J."/>
            <person name="Henrissat B."/>
            <person name="Kuo A."/>
            <person name="Liang C."/>
            <person name="Lipzen A."/>
            <person name="Lutzoni F."/>
            <person name="Magnuson J."/>
            <person name="Mondo S."/>
            <person name="Nolan M."/>
            <person name="Ohm R."/>
            <person name="Pangilinan J."/>
            <person name="Park H.-J."/>
            <person name="Ramirez L."/>
            <person name="Alfaro M."/>
            <person name="Sun H."/>
            <person name="Tritt A."/>
            <person name="Yoshinaga Y."/>
            <person name="Zwiers L.-H."/>
            <person name="Turgeon B."/>
            <person name="Goodwin S."/>
            <person name="Spatafora J."/>
            <person name="Crous P."/>
            <person name="Grigoriev I."/>
        </authorList>
    </citation>
    <scope>NUCLEOTIDE SEQUENCE</scope>
    <source>
        <strain evidence="2">ATCC 16933</strain>
    </source>
</reference>